<dbReference type="PANTHER" id="PTHR43092:SF2">
    <property type="entry name" value="HERCYNYLCYSTEINE SULFOXIDE LYASE"/>
    <property type="match status" value="1"/>
</dbReference>
<sequence length="518" mass="56986">MSELKRTGYQNFGSFFTESVEVLISKAVSKDYTPPLKPFQTHDILAGLCDSQPLGKGARELFLIDFTKWTFLNHGAFGGVCKPAHVEATRWRLHCETQPLTFLDRELFPQLVRVIKELGSFINASPKDLVFLPNATTGLNTVIKSCDLGPCDVMYMLDIGYGSVKKMAQASALYSTHSSPADVEELPTSSTPQVVMGHVDFPISGPDQIIEIVAQTMPQNTKLAVFDAVTSNTALVLPMKQLVELCKSRGIPVLIDAAHAPGQLPVDLHELNADYYVANCHKWLACPRGSAFMWVHPDRQSKIRPLVISHGSGCGFTSDFIWDGCRDYAPFLGVSSALGMWQALGFDRCRTYCQNLLRDAVDLLTTAWRSRTLAPPEMCANMALIALPEKLAEAAEQYILRASSLHSDNAVSGSASDHALHLQEVSGDGVEDVARDGVEDKTRDGVKDVTSRQIPWTGAATSTDAKLVQDILHHRFCIECPVKCIQGILYVRVSVQIYNEMGDYQKLGKAIKEVLRAL</sequence>
<keyword evidence="1" id="KW-0663">Pyridoxal phosphate</keyword>
<comment type="caution">
    <text evidence="3">The sequence shown here is derived from an EMBL/GenBank/DDBJ whole genome shotgun (WGS) entry which is preliminary data.</text>
</comment>
<evidence type="ECO:0000256" key="1">
    <source>
        <dbReference type="ARBA" id="ARBA00022898"/>
    </source>
</evidence>
<protein>
    <recommendedName>
        <fullName evidence="2">Aminotransferase class V domain-containing protein</fullName>
    </recommendedName>
</protein>
<keyword evidence="4" id="KW-1185">Reference proteome</keyword>
<dbReference type="OrthoDB" id="5978656at2759"/>
<evidence type="ECO:0000313" key="4">
    <source>
        <dbReference type="Proteomes" id="UP000232323"/>
    </source>
</evidence>
<proteinExistence type="predicted"/>
<dbReference type="SUPFAM" id="SSF53383">
    <property type="entry name" value="PLP-dependent transferases"/>
    <property type="match status" value="1"/>
</dbReference>
<organism evidence="3 4">
    <name type="scientific">Chlamydomonas eustigma</name>
    <dbReference type="NCBI Taxonomy" id="1157962"/>
    <lineage>
        <taxon>Eukaryota</taxon>
        <taxon>Viridiplantae</taxon>
        <taxon>Chlorophyta</taxon>
        <taxon>core chlorophytes</taxon>
        <taxon>Chlorophyceae</taxon>
        <taxon>CS clade</taxon>
        <taxon>Chlamydomonadales</taxon>
        <taxon>Chlamydomonadaceae</taxon>
        <taxon>Chlamydomonas</taxon>
    </lineage>
</organism>
<reference evidence="3 4" key="1">
    <citation type="submission" date="2017-08" db="EMBL/GenBank/DDBJ databases">
        <title>Acidophilic green algal genome provides insights into adaptation to an acidic environment.</title>
        <authorList>
            <person name="Hirooka S."/>
            <person name="Hirose Y."/>
            <person name="Kanesaki Y."/>
            <person name="Higuchi S."/>
            <person name="Fujiwara T."/>
            <person name="Onuma R."/>
            <person name="Era A."/>
            <person name="Ohbayashi R."/>
            <person name="Uzuka A."/>
            <person name="Nozaki H."/>
            <person name="Yoshikawa H."/>
            <person name="Miyagishima S.Y."/>
        </authorList>
    </citation>
    <scope>NUCLEOTIDE SEQUENCE [LARGE SCALE GENOMIC DNA]</scope>
    <source>
        <strain evidence="3 4">NIES-2499</strain>
    </source>
</reference>
<gene>
    <name evidence="3" type="ORF">CEUSTIGMA_g1714.t1</name>
</gene>
<dbReference type="AlphaFoldDB" id="A0A250WTZ4"/>
<dbReference type="InterPro" id="IPR015424">
    <property type="entry name" value="PyrdxlP-dep_Trfase"/>
</dbReference>
<feature type="domain" description="Aminotransferase class V" evidence="2">
    <location>
        <begin position="117"/>
        <end position="387"/>
    </location>
</feature>
<evidence type="ECO:0000259" key="2">
    <source>
        <dbReference type="Pfam" id="PF00266"/>
    </source>
</evidence>
<dbReference type="STRING" id="1157962.A0A250WTZ4"/>
<dbReference type="InterPro" id="IPR015421">
    <property type="entry name" value="PyrdxlP-dep_Trfase_major"/>
</dbReference>
<dbReference type="EMBL" id="BEGY01000006">
    <property type="protein sequence ID" value="GAX74265.1"/>
    <property type="molecule type" value="Genomic_DNA"/>
</dbReference>
<dbReference type="PANTHER" id="PTHR43092">
    <property type="entry name" value="L-CYSTEINE DESULFHYDRASE"/>
    <property type="match status" value="1"/>
</dbReference>
<dbReference type="InterPro" id="IPR000192">
    <property type="entry name" value="Aminotrans_V_dom"/>
</dbReference>
<name>A0A250WTZ4_9CHLO</name>
<dbReference type="Proteomes" id="UP000232323">
    <property type="component" value="Unassembled WGS sequence"/>
</dbReference>
<dbReference type="Pfam" id="PF00266">
    <property type="entry name" value="Aminotran_5"/>
    <property type="match status" value="1"/>
</dbReference>
<accession>A0A250WTZ4</accession>
<dbReference type="Gene3D" id="3.40.640.10">
    <property type="entry name" value="Type I PLP-dependent aspartate aminotransferase-like (Major domain)"/>
    <property type="match status" value="1"/>
</dbReference>
<evidence type="ECO:0000313" key="3">
    <source>
        <dbReference type="EMBL" id="GAX74265.1"/>
    </source>
</evidence>